<comment type="PTM">
    <text evidence="7 8">Topaquinone (TPQ) is generated by copper-dependent autoxidation of a specific tyrosyl residue.</text>
</comment>
<dbReference type="AlphaFoldDB" id="A0A7W9ZFZ0"/>
<dbReference type="RefSeq" id="WP_221443467.1">
    <property type="nucleotide sequence ID" value="NZ_JACIIX010000007.1"/>
</dbReference>
<dbReference type="PANTHER" id="PTHR10638">
    <property type="entry name" value="COPPER AMINE OXIDASE"/>
    <property type="match status" value="1"/>
</dbReference>
<dbReference type="InterPro" id="IPR015798">
    <property type="entry name" value="Cu_amine_oxidase_C"/>
</dbReference>
<feature type="domain" description="Copper amine oxidase N3-terminal" evidence="11">
    <location>
        <begin position="115"/>
        <end position="213"/>
    </location>
</feature>
<comment type="caution">
    <text evidence="13">The sequence shown here is derived from an EMBL/GenBank/DDBJ whole genome shotgun (WGS) entry which is preliminary data.</text>
</comment>
<feature type="domain" description="Copper amine oxidase catalytic" evidence="10">
    <location>
        <begin position="240"/>
        <end position="657"/>
    </location>
</feature>
<evidence type="ECO:0000256" key="9">
    <source>
        <dbReference type="SAM" id="SignalP"/>
    </source>
</evidence>
<dbReference type="InterPro" id="IPR036460">
    <property type="entry name" value="Cu_amine_oxidase_C_sf"/>
</dbReference>
<dbReference type="GO" id="GO:0008131">
    <property type="term" value="F:primary methylamine oxidase activity"/>
    <property type="evidence" value="ECO:0007669"/>
    <property type="project" value="InterPro"/>
</dbReference>
<dbReference type="PANTHER" id="PTHR10638:SF41">
    <property type="entry name" value="AMINE OXIDASE"/>
    <property type="match status" value="1"/>
</dbReference>
<feature type="modified residue" description="2',4',5'-topaquinone" evidence="7">
    <location>
        <position position="406"/>
    </location>
</feature>
<comment type="cofactor">
    <cofactor evidence="8">
        <name>Cu cation</name>
        <dbReference type="ChEBI" id="CHEBI:23378"/>
    </cofactor>
    <text evidence="8">Contains 1 topaquinone per subunit.</text>
</comment>
<dbReference type="Proteomes" id="UP000544872">
    <property type="component" value="Unassembled WGS sequence"/>
</dbReference>
<evidence type="ECO:0000259" key="10">
    <source>
        <dbReference type="Pfam" id="PF01179"/>
    </source>
</evidence>
<evidence type="ECO:0000256" key="1">
    <source>
        <dbReference type="ARBA" id="ARBA00007983"/>
    </source>
</evidence>
<feature type="chain" id="PRO_5030978843" description="Amine oxidase" evidence="9">
    <location>
        <begin position="27"/>
        <end position="665"/>
    </location>
</feature>
<evidence type="ECO:0000313" key="14">
    <source>
        <dbReference type="Proteomes" id="UP000544872"/>
    </source>
</evidence>
<name>A0A7W9ZFZ0_NOVIT</name>
<dbReference type="InterPro" id="IPR000269">
    <property type="entry name" value="Cu_amine_oxidase"/>
</dbReference>
<evidence type="ECO:0000256" key="8">
    <source>
        <dbReference type="RuleBase" id="RU000672"/>
    </source>
</evidence>
<dbReference type="GO" id="GO:0005507">
    <property type="term" value="F:copper ion binding"/>
    <property type="evidence" value="ECO:0007669"/>
    <property type="project" value="InterPro"/>
</dbReference>
<dbReference type="Pfam" id="PF01179">
    <property type="entry name" value="Cu_amine_oxid"/>
    <property type="match status" value="1"/>
</dbReference>
<evidence type="ECO:0000256" key="7">
    <source>
        <dbReference type="PIRSR" id="PIRSR600269-51"/>
    </source>
</evidence>
<gene>
    <name evidence="13" type="ORF">FHS48_002226</name>
</gene>
<dbReference type="InterPro" id="IPR016182">
    <property type="entry name" value="Cu_amine_oxidase_N-reg"/>
</dbReference>
<keyword evidence="5 8" id="KW-0186">Copper</keyword>
<dbReference type="Gene3D" id="2.70.98.20">
    <property type="entry name" value="Copper amine oxidase, catalytic domain"/>
    <property type="match status" value="1"/>
</dbReference>
<dbReference type="Pfam" id="PF21994">
    <property type="entry name" value="AGAO-like_N2"/>
    <property type="match status" value="1"/>
</dbReference>
<evidence type="ECO:0000256" key="2">
    <source>
        <dbReference type="ARBA" id="ARBA00022723"/>
    </source>
</evidence>
<feature type="domain" description="AGAO-like N2" evidence="12">
    <location>
        <begin position="35"/>
        <end position="108"/>
    </location>
</feature>
<evidence type="ECO:0000256" key="3">
    <source>
        <dbReference type="ARBA" id="ARBA00022772"/>
    </source>
</evidence>
<accession>A0A7W9ZFZ0</accession>
<keyword evidence="14" id="KW-1185">Reference proteome</keyword>
<proteinExistence type="inferred from homology"/>
<dbReference type="Pfam" id="PF02728">
    <property type="entry name" value="Cu_amine_oxidN3"/>
    <property type="match status" value="1"/>
</dbReference>
<keyword evidence="2 8" id="KW-0479">Metal-binding</keyword>
<comment type="similarity">
    <text evidence="1 8">Belongs to the copper/topaquinone oxidase family.</text>
</comment>
<keyword evidence="4 8" id="KW-0560">Oxidoreductase</keyword>
<evidence type="ECO:0000259" key="11">
    <source>
        <dbReference type="Pfam" id="PF02728"/>
    </source>
</evidence>
<evidence type="ECO:0000256" key="5">
    <source>
        <dbReference type="ARBA" id="ARBA00023008"/>
    </source>
</evidence>
<evidence type="ECO:0000256" key="6">
    <source>
        <dbReference type="PIRSR" id="PIRSR600269-50"/>
    </source>
</evidence>
<feature type="active site" description="Proton acceptor" evidence="6">
    <location>
        <position position="315"/>
    </location>
</feature>
<dbReference type="InterPro" id="IPR015802">
    <property type="entry name" value="Cu_amine_oxidase_N3"/>
</dbReference>
<reference evidence="13 14" key="1">
    <citation type="submission" date="2020-08" db="EMBL/GenBank/DDBJ databases">
        <title>Genomic Encyclopedia of Type Strains, Phase IV (KMG-IV): sequencing the most valuable type-strain genomes for metagenomic binning, comparative biology and taxonomic classification.</title>
        <authorList>
            <person name="Goeker M."/>
        </authorList>
    </citation>
    <scope>NUCLEOTIDE SEQUENCE [LARGE SCALE GENOMIC DNA]</scope>
    <source>
        <strain evidence="13 14">DSM 11590</strain>
    </source>
</reference>
<keyword evidence="3 6" id="KW-0801">TPQ</keyword>
<evidence type="ECO:0000256" key="4">
    <source>
        <dbReference type="ARBA" id="ARBA00023002"/>
    </source>
</evidence>
<dbReference type="Gene3D" id="3.10.450.40">
    <property type="match status" value="2"/>
</dbReference>
<evidence type="ECO:0000259" key="12">
    <source>
        <dbReference type="Pfam" id="PF21994"/>
    </source>
</evidence>
<keyword evidence="9" id="KW-0732">Signal</keyword>
<feature type="active site" description="Schiff-base intermediate with substrate; via topaquinone" evidence="6">
    <location>
        <position position="406"/>
    </location>
</feature>
<dbReference type="InterPro" id="IPR054157">
    <property type="entry name" value="AGAO-like_N2"/>
</dbReference>
<dbReference type="SUPFAM" id="SSF49998">
    <property type="entry name" value="Amine oxidase catalytic domain"/>
    <property type="match status" value="1"/>
</dbReference>
<dbReference type="EMBL" id="JACIIX010000007">
    <property type="protein sequence ID" value="MBB6210801.1"/>
    <property type="molecule type" value="Genomic_DNA"/>
</dbReference>
<dbReference type="EC" id="1.4.3.-" evidence="8"/>
<feature type="signal peptide" evidence="9">
    <location>
        <begin position="1"/>
        <end position="26"/>
    </location>
</feature>
<organism evidence="13 14">
    <name type="scientific">Novispirillum itersonii</name>
    <name type="common">Aquaspirillum itersonii</name>
    <dbReference type="NCBI Taxonomy" id="189"/>
    <lineage>
        <taxon>Bacteria</taxon>
        <taxon>Pseudomonadati</taxon>
        <taxon>Pseudomonadota</taxon>
        <taxon>Alphaproteobacteria</taxon>
        <taxon>Rhodospirillales</taxon>
        <taxon>Novispirillaceae</taxon>
        <taxon>Novispirillum</taxon>
    </lineage>
</organism>
<evidence type="ECO:0000313" key="13">
    <source>
        <dbReference type="EMBL" id="MBB6210801.1"/>
    </source>
</evidence>
<dbReference type="SUPFAM" id="SSF54416">
    <property type="entry name" value="Amine oxidase N-terminal region"/>
    <property type="match status" value="2"/>
</dbReference>
<protein>
    <recommendedName>
        <fullName evidence="8">Amine oxidase</fullName>
        <ecNumber evidence="8">1.4.3.-</ecNumber>
    </recommendedName>
</protein>
<dbReference type="GO" id="GO:0009308">
    <property type="term" value="P:amine metabolic process"/>
    <property type="evidence" value="ECO:0007669"/>
    <property type="project" value="UniProtKB-UniRule"/>
</dbReference>
<dbReference type="GO" id="GO:0048038">
    <property type="term" value="F:quinone binding"/>
    <property type="evidence" value="ECO:0007669"/>
    <property type="project" value="InterPro"/>
</dbReference>
<sequence>MIRSVLSLALSAAVTATLTMATPAQAAHPLDGLNADEYLKINEILRAKGIATDTTLFPLIELAEPAKADVLAWAPGKALDRRASVQFTNGKGFQEAVVNISTGTVESQKPIPGQPMVLFDEFMGAQQAAVTHPDMVAGLAKRGLKPDQVFCLPLTVGSYYSGQYGDARLMKVPCYLNPEGSNFYAKPVEGLYALVDLTKKQALKVIDTGVVPVPSDPWGYTQDEIATRAPLRPKMNPATLHQPGGPNFKIDGSHLEWDIWRFNFRIDKRPGLVLSNLDVKDGNDWRSVIYQTHLSEVFVPYMDPTEGWYWRTYMDSGEYGFGLFLSPLTPGIDCPAHASYLPATISDDAGKPLTIPNAICVFERNTGDPAWRHFEVFAQTPDKPVPAEGRPATELVIRTASEVGNYDYLIDYRLQQNGQINIMVGATGLDAVKGVASKTMQDPTAAEDTRWGTLIAPNLVAANHDHYFNFRIDFDIDQPINHFGTMDIVPAKLDAKSPRKSMWTVQHTMPKGELDARYKLSALQPRFFHISDPLRKGHLGHEPGWMIHHGNVAYGPFDYEKDSPFKRNAYIEYSVWNTVYNADQRYAGGKYALQSDGKDTLAEWVKANRPLMHQDIVTWFTVGFHHIPSMENWPVMSTEWKTVHIMPHNFFAHNPAMTLRTDDGK</sequence>